<comment type="caution">
    <text evidence="8">The sequence shown here is derived from an EMBL/GenBank/DDBJ whole genome shotgun (WGS) entry which is preliminary data.</text>
</comment>
<feature type="transmembrane region" description="Helical" evidence="7">
    <location>
        <begin position="12"/>
        <end position="29"/>
    </location>
</feature>
<accession>A0A0R1S5B2</accession>
<gene>
    <name evidence="8" type="ORF">FC23_GL000603</name>
</gene>
<evidence type="ECO:0000256" key="1">
    <source>
        <dbReference type="ARBA" id="ARBA00004635"/>
    </source>
</evidence>
<keyword evidence="9" id="KW-1185">Reference proteome</keyword>
<evidence type="ECO:0000256" key="7">
    <source>
        <dbReference type="SAM" id="Phobius"/>
    </source>
</evidence>
<proteinExistence type="inferred from homology"/>
<dbReference type="STRING" id="1122152.GCA_000425905_00369"/>
<evidence type="ECO:0000256" key="6">
    <source>
        <dbReference type="PIRNR" id="PIRNR002854"/>
    </source>
</evidence>
<dbReference type="PIRSF" id="PIRSF002854">
    <property type="entry name" value="MetQ"/>
    <property type="match status" value="1"/>
</dbReference>
<evidence type="ECO:0000256" key="5">
    <source>
        <dbReference type="ARBA" id="ARBA00023288"/>
    </source>
</evidence>
<evidence type="ECO:0000313" key="8">
    <source>
        <dbReference type="EMBL" id="KRL63694.1"/>
    </source>
</evidence>
<dbReference type="SUPFAM" id="SSF53850">
    <property type="entry name" value="Periplasmic binding protein-like II"/>
    <property type="match status" value="1"/>
</dbReference>
<comment type="subcellular location">
    <subcellularLocation>
        <location evidence="1">Membrane</location>
        <topology evidence="1">Lipid-anchor</topology>
    </subcellularLocation>
</comment>
<reference evidence="8 9" key="1">
    <citation type="journal article" date="2015" name="Genome Announc.">
        <title>Expanding the biotechnology potential of lactobacilli through comparative genomics of 213 strains and associated genera.</title>
        <authorList>
            <person name="Sun Z."/>
            <person name="Harris H.M."/>
            <person name="McCann A."/>
            <person name="Guo C."/>
            <person name="Argimon S."/>
            <person name="Zhang W."/>
            <person name="Yang X."/>
            <person name="Jeffery I.B."/>
            <person name="Cooney J.C."/>
            <person name="Kagawa T.F."/>
            <person name="Liu W."/>
            <person name="Song Y."/>
            <person name="Salvetti E."/>
            <person name="Wrobel A."/>
            <person name="Rasinkangas P."/>
            <person name="Parkhill J."/>
            <person name="Rea M.C."/>
            <person name="O'Sullivan O."/>
            <person name="Ritari J."/>
            <person name="Douillard F.P."/>
            <person name="Paul Ross R."/>
            <person name="Yang R."/>
            <person name="Briner A.E."/>
            <person name="Felis G.E."/>
            <person name="de Vos W.M."/>
            <person name="Barrangou R."/>
            <person name="Klaenhammer T.R."/>
            <person name="Caufield P.W."/>
            <person name="Cui Y."/>
            <person name="Zhang H."/>
            <person name="O'Toole P.W."/>
        </authorList>
    </citation>
    <scope>NUCLEOTIDE SEQUENCE [LARGE SCALE GENOMIC DNA]</scope>
    <source>
        <strain evidence="8 9">DSM 15354</strain>
    </source>
</reference>
<dbReference type="AlphaFoldDB" id="A0A0R1S5B2"/>
<keyword evidence="3 7" id="KW-0472">Membrane</keyword>
<evidence type="ECO:0000313" key="9">
    <source>
        <dbReference type="Proteomes" id="UP000051931"/>
    </source>
</evidence>
<keyword evidence="4" id="KW-0564">Palmitate</keyword>
<dbReference type="InterPro" id="IPR004872">
    <property type="entry name" value="Lipoprotein_NlpA"/>
</dbReference>
<keyword evidence="7" id="KW-0812">Transmembrane</keyword>
<dbReference type="Gene3D" id="3.40.190.10">
    <property type="entry name" value="Periplasmic binding protein-like II"/>
    <property type="match status" value="2"/>
</dbReference>
<dbReference type="Pfam" id="PF03180">
    <property type="entry name" value="Lipoprotein_9"/>
    <property type="match status" value="1"/>
</dbReference>
<organism evidence="8 9">
    <name type="scientific">Lactobacillus psittaci DSM 15354</name>
    <dbReference type="NCBI Taxonomy" id="1122152"/>
    <lineage>
        <taxon>Bacteria</taxon>
        <taxon>Bacillati</taxon>
        <taxon>Bacillota</taxon>
        <taxon>Bacilli</taxon>
        <taxon>Lactobacillales</taxon>
        <taxon>Lactobacillaceae</taxon>
        <taxon>Lactobacillus</taxon>
    </lineage>
</organism>
<dbReference type="PANTHER" id="PTHR30429">
    <property type="entry name" value="D-METHIONINE-BINDING LIPOPROTEIN METQ"/>
    <property type="match status" value="1"/>
</dbReference>
<name>A0A0R1S5B2_9LACO</name>
<dbReference type="EMBL" id="AZFB01000002">
    <property type="protein sequence ID" value="KRL63694.1"/>
    <property type="molecule type" value="Genomic_DNA"/>
</dbReference>
<dbReference type="eggNOG" id="COG1464">
    <property type="taxonomic scope" value="Bacteria"/>
</dbReference>
<evidence type="ECO:0000256" key="4">
    <source>
        <dbReference type="ARBA" id="ARBA00023139"/>
    </source>
</evidence>
<keyword evidence="7" id="KW-1133">Transmembrane helix</keyword>
<dbReference type="GO" id="GO:0016020">
    <property type="term" value="C:membrane"/>
    <property type="evidence" value="ECO:0007669"/>
    <property type="project" value="UniProtKB-SubCell"/>
</dbReference>
<dbReference type="PANTHER" id="PTHR30429:SF1">
    <property type="entry name" value="D-METHIONINE-BINDING LIPOPROTEIN METQ-RELATED"/>
    <property type="match status" value="1"/>
</dbReference>
<dbReference type="OrthoDB" id="9812878at2"/>
<dbReference type="RefSeq" id="WP_027825661.1">
    <property type="nucleotide sequence ID" value="NZ_AZFB01000002.1"/>
</dbReference>
<keyword evidence="2" id="KW-0732">Signal</keyword>
<dbReference type="PATRIC" id="fig|1122152.4.peg.612"/>
<dbReference type="Proteomes" id="UP000051931">
    <property type="component" value="Unassembled WGS sequence"/>
</dbReference>
<evidence type="ECO:0000256" key="3">
    <source>
        <dbReference type="ARBA" id="ARBA00023136"/>
    </source>
</evidence>
<comment type="similarity">
    <text evidence="6">Belongs to the nlpA lipoprotein family.</text>
</comment>
<keyword evidence="5 6" id="KW-0449">Lipoprotein</keyword>
<evidence type="ECO:0000256" key="2">
    <source>
        <dbReference type="ARBA" id="ARBA00022729"/>
    </source>
</evidence>
<protein>
    <recommendedName>
        <fullName evidence="6">Lipoprotein</fullName>
    </recommendedName>
</protein>
<sequence length="283" mass="31373">MRKKRRKNRIIAAIFVAFLLVAGYFSFIYQGPKESNNTVTIGVVGQTKEDAKIWDSVAATAKKKYGITIKIQNFTDYNQPNKALLNGDIDLNAFQHFAFLEAWNKANKANVISIGKTIIAPIRLYSLKYKSIKTLPAGATIAVPNDASNESRALYVLKNAGLIKLKSGKKIVSVADITSNPKNFQIKEVAADQAGRIIKSVDAAVVNNSYAAPAGLGDKQTIYVEPVNKDSQQWINLIAARSSDKHNKLYLEVVKAYQTKKTKELVKKYYGNTELTGWDIKIK</sequence>